<dbReference type="AlphaFoldDB" id="A0A371IEI9"/>
<name>A0A371IEI9_MUCPR</name>
<organism evidence="1 2">
    <name type="scientific">Mucuna pruriens</name>
    <name type="common">Velvet bean</name>
    <name type="synonym">Dolichos pruriens</name>
    <dbReference type="NCBI Taxonomy" id="157652"/>
    <lineage>
        <taxon>Eukaryota</taxon>
        <taxon>Viridiplantae</taxon>
        <taxon>Streptophyta</taxon>
        <taxon>Embryophyta</taxon>
        <taxon>Tracheophyta</taxon>
        <taxon>Spermatophyta</taxon>
        <taxon>Magnoliopsida</taxon>
        <taxon>eudicotyledons</taxon>
        <taxon>Gunneridae</taxon>
        <taxon>Pentapetalae</taxon>
        <taxon>rosids</taxon>
        <taxon>fabids</taxon>
        <taxon>Fabales</taxon>
        <taxon>Fabaceae</taxon>
        <taxon>Papilionoideae</taxon>
        <taxon>50 kb inversion clade</taxon>
        <taxon>NPAAA clade</taxon>
        <taxon>indigoferoid/millettioid clade</taxon>
        <taxon>Phaseoleae</taxon>
        <taxon>Mucuna</taxon>
    </lineage>
</organism>
<proteinExistence type="predicted"/>
<keyword evidence="2" id="KW-1185">Reference proteome</keyword>
<feature type="non-terminal residue" evidence="1">
    <location>
        <position position="105"/>
    </location>
</feature>
<feature type="non-terminal residue" evidence="1">
    <location>
        <position position="1"/>
    </location>
</feature>
<dbReference type="Proteomes" id="UP000257109">
    <property type="component" value="Unassembled WGS sequence"/>
</dbReference>
<accession>A0A371IEI9</accession>
<dbReference type="OrthoDB" id="1743486at2759"/>
<gene>
    <name evidence="1" type="ORF">CR513_01631</name>
</gene>
<sequence>MILGTPFLTLLYPFQVTEKGLITEKIRKRKIKFKRIEEQLKSSKIQEIIKKYENRIIKEICETNPTAFWHRKKYEVSLPYVEDFDENKIPTKARPIQMNKEYLDY</sequence>
<reference evidence="1" key="1">
    <citation type="submission" date="2018-05" db="EMBL/GenBank/DDBJ databases">
        <title>Draft genome of Mucuna pruriens seed.</title>
        <authorList>
            <person name="Nnadi N.E."/>
            <person name="Vos R."/>
            <person name="Hasami M.H."/>
            <person name="Devisetty U.K."/>
            <person name="Aguiy J.C."/>
        </authorList>
    </citation>
    <scope>NUCLEOTIDE SEQUENCE [LARGE SCALE GENOMIC DNA]</scope>
    <source>
        <strain evidence="1">JCA_2017</strain>
    </source>
</reference>
<dbReference type="EMBL" id="QJKJ01000274">
    <property type="protein sequence ID" value="RDY13457.1"/>
    <property type="molecule type" value="Genomic_DNA"/>
</dbReference>
<comment type="caution">
    <text evidence="1">The sequence shown here is derived from an EMBL/GenBank/DDBJ whole genome shotgun (WGS) entry which is preliminary data.</text>
</comment>
<evidence type="ECO:0000313" key="2">
    <source>
        <dbReference type="Proteomes" id="UP000257109"/>
    </source>
</evidence>
<evidence type="ECO:0000313" key="1">
    <source>
        <dbReference type="EMBL" id="RDY13457.1"/>
    </source>
</evidence>
<protein>
    <submittedName>
        <fullName evidence="1">Uncharacterized protein</fullName>
    </submittedName>
</protein>